<evidence type="ECO:0000313" key="3">
    <source>
        <dbReference type="EMBL" id="MBP2364801.1"/>
    </source>
</evidence>
<dbReference type="PANTHER" id="PTHR33371:SF18">
    <property type="entry name" value="MCE-FAMILY PROTEIN MCE3C"/>
    <property type="match status" value="1"/>
</dbReference>
<evidence type="ECO:0000313" key="4">
    <source>
        <dbReference type="Proteomes" id="UP001519295"/>
    </source>
</evidence>
<dbReference type="PANTHER" id="PTHR33371">
    <property type="entry name" value="INTERMEMBRANE PHOSPHOLIPID TRANSPORT SYSTEM BINDING PROTEIN MLAD-RELATED"/>
    <property type="match status" value="1"/>
</dbReference>
<proteinExistence type="predicted"/>
<dbReference type="Proteomes" id="UP001519295">
    <property type="component" value="Unassembled WGS sequence"/>
</dbReference>
<sequence>MIRFRELNPVSIGAAGLALVLVVLGLALNTDRLLALAGAGHSALFAEAGGLKSGDPVRVGGFDIGRVTAVELDGPDVRVDFRVTDDDAQLGAETRASVGVATILGQKYLKLAPTGGGELGGDPIPRSRTSAPYDLPAALETLTETSEAIDTPRLAEALDTISDTLHGRAPELRAAVDGVNRLSHTVASRDQDLRDLLTNAKGVSAVLAERSGQLRLLLGDGNLLLGELESRRQAIGDLLRNASALSRELQGLVRDNEHQIGPALDRLNAVIAVLEDNRDNIEQILEGAGIYATGLGEAVSNGPFFNSYVQNLVPGNLIPLADHLPGLAPPLAPSGGN</sequence>
<feature type="domain" description="Mammalian cell entry C-terminal" evidence="2">
    <location>
        <begin position="121"/>
        <end position="288"/>
    </location>
</feature>
<dbReference type="InterPro" id="IPR024516">
    <property type="entry name" value="Mce_C"/>
</dbReference>
<dbReference type="InterPro" id="IPR052336">
    <property type="entry name" value="MlaD_Phospholipid_Transporter"/>
</dbReference>
<dbReference type="InterPro" id="IPR003399">
    <property type="entry name" value="Mce/MlaD"/>
</dbReference>
<dbReference type="NCBIfam" id="TIGR00996">
    <property type="entry name" value="Mtu_fam_mce"/>
    <property type="match status" value="1"/>
</dbReference>
<reference evidence="3 4" key="1">
    <citation type="submission" date="2021-03" db="EMBL/GenBank/DDBJ databases">
        <title>Sequencing the genomes of 1000 actinobacteria strains.</title>
        <authorList>
            <person name="Klenk H.-P."/>
        </authorList>
    </citation>
    <scope>NUCLEOTIDE SEQUENCE [LARGE SCALE GENOMIC DNA]</scope>
    <source>
        <strain evidence="3 4">DSM 45256</strain>
    </source>
</reference>
<dbReference type="Pfam" id="PF11887">
    <property type="entry name" value="Mce4_CUP1"/>
    <property type="match status" value="1"/>
</dbReference>
<dbReference type="RefSeq" id="WP_210024814.1">
    <property type="nucleotide sequence ID" value="NZ_JAGINU010000001.1"/>
</dbReference>
<accession>A0ABS4VLL2</accession>
<evidence type="ECO:0000259" key="1">
    <source>
        <dbReference type="Pfam" id="PF02470"/>
    </source>
</evidence>
<gene>
    <name evidence="3" type="ORF">JOF36_000497</name>
</gene>
<keyword evidence="4" id="KW-1185">Reference proteome</keyword>
<dbReference type="PRINTS" id="PR01782">
    <property type="entry name" value="MCEVIRFACTOR"/>
</dbReference>
<organism evidence="3 4">
    <name type="scientific">Pseudonocardia parietis</name>
    <dbReference type="NCBI Taxonomy" id="570936"/>
    <lineage>
        <taxon>Bacteria</taxon>
        <taxon>Bacillati</taxon>
        <taxon>Actinomycetota</taxon>
        <taxon>Actinomycetes</taxon>
        <taxon>Pseudonocardiales</taxon>
        <taxon>Pseudonocardiaceae</taxon>
        <taxon>Pseudonocardia</taxon>
    </lineage>
</organism>
<feature type="domain" description="Mce/MlaD" evidence="1">
    <location>
        <begin position="43"/>
        <end position="113"/>
    </location>
</feature>
<dbReference type="InterPro" id="IPR005693">
    <property type="entry name" value="Mce"/>
</dbReference>
<name>A0ABS4VLL2_9PSEU</name>
<dbReference type="EMBL" id="JAGINU010000001">
    <property type="protein sequence ID" value="MBP2364801.1"/>
    <property type="molecule type" value="Genomic_DNA"/>
</dbReference>
<protein>
    <submittedName>
        <fullName evidence="3">Phospholipid/cholesterol/gamma-HCH transport system substrate-binding protein</fullName>
    </submittedName>
</protein>
<evidence type="ECO:0000259" key="2">
    <source>
        <dbReference type="Pfam" id="PF11887"/>
    </source>
</evidence>
<dbReference type="Pfam" id="PF02470">
    <property type="entry name" value="MlaD"/>
    <property type="match status" value="1"/>
</dbReference>
<comment type="caution">
    <text evidence="3">The sequence shown here is derived from an EMBL/GenBank/DDBJ whole genome shotgun (WGS) entry which is preliminary data.</text>
</comment>